<dbReference type="InterPro" id="IPR015919">
    <property type="entry name" value="Cadherin-like_sf"/>
</dbReference>
<feature type="domain" description="Cadherin" evidence="4">
    <location>
        <begin position="534"/>
        <end position="633"/>
    </location>
</feature>
<dbReference type="Proteomes" id="UP001626550">
    <property type="component" value="Unassembled WGS sequence"/>
</dbReference>
<feature type="domain" description="Cadherin" evidence="4">
    <location>
        <begin position="1202"/>
        <end position="1332"/>
    </location>
</feature>
<dbReference type="CDD" id="cd11304">
    <property type="entry name" value="Cadherin_repeat"/>
    <property type="match status" value="11"/>
</dbReference>
<feature type="domain" description="Cadherin" evidence="4">
    <location>
        <begin position="1647"/>
        <end position="1711"/>
    </location>
</feature>
<evidence type="ECO:0000256" key="3">
    <source>
        <dbReference type="PROSITE-ProRule" id="PRU00043"/>
    </source>
</evidence>
<dbReference type="PRINTS" id="PR00205">
    <property type="entry name" value="CADHERIN"/>
</dbReference>
<evidence type="ECO:0000313" key="6">
    <source>
        <dbReference type="Proteomes" id="UP001626550"/>
    </source>
</evidence>
<feature type="domain" description="Cadherin" evidence="4">
    <location>
        <begin position="1717"/>
        <end position="1832"/>
    </location>
</feature>
<keyword evidence="2" id="KW-1133">Transmembrane helix</keyword>
<dbReference type="Pfam" id="PF00028">
    <property type="entry name" value="Cadherin"/>
    <property type="match status" value="4"/>
</dbReference>
<evidence type="ECO:0000313" key="5">
    <source>
        <dbReference type="EMBL" id="KAL3320324.1"/>
    </source>
</evidence>
<dbReference type="SUPFAM" id="SSF49313">
    <property type="entry name" value="Cadherin-like"/>
    <property type="match status" value="10"/>
</dbReference>
<dbReference type="GO" id="GO:0005509">
    <property type="term" value="F:calcium ion binding"/>
    <property type="evidence" value="ECO:0007669"/>
    <property type="project" value="UniProtKB-UniRule"/>
</dbReference>
<evidence type="ECO:0000259" key="4">
    <source>
        <dbReference type="PROSITE" id="PS50268"/>
    </source>
</evidence>
<comment type="caution">
    <text evidence="5">The sequence shown here is derived from an EMBL/GenBank/DDBJ whole genome shotgun (WGS) entry which is preliminary data.</text>
</comment>
<feature type="domain" description="Cadherin" evidence="4">
    <location>
        <begin position="954"/>
        <end position="1078"/>
    </location>
</feature>
<dbReference type="PANTHER" id="PTHR24026:SF126">
    <property type="entry name" value="PROTOCADHERIN FAT 4"/>
    <property type="match status" value="1"/>
</dbReference>
<proteinExistence type="predicted"/>
<organism evidence="5 6">
    <name type="scientific">Cichlidogyrus casuarinus</name>
    <dbReference type="NCBI Taxonomy" id="1844966"/>
    <lineage>
        <taxon>Eukaryota</taxon>
        <taxon>Metazoa</taxon>
        <taxon>Spiralia</taxon>
        <taxon>Lophotrochozoa</taxon>
        <taxon>Platyhelminthes</taxon>
        <taxon>Monogenea</taxon>
        <taxon>Monopisthocotylea</taxon>
        <taxon>Dactylogyridea</taxon>
        <taxon>Ancyrocephalidae</taxon>
        <taxon>Cichlidogyrus</taxon>
    </lineage>
</organism>
<gene>
    <name evidence="5" type="primary">FAT4_3</name>
    <name evidence="5" type="ORF">Ciccas_000993</name>
</gene>
<keyword evidence="3" id="KW-0106">Calcium</keyword>
<protein>
    <submittedName>
        <fullName evidence="5">Protocadherin Fat 4</fullName>
    </submittedName>
</protein>
<reference evidence="5 6" key="1">
    <citation type="submission" date="2024-11" db="EMBL/GenBank/DDBJ databases">
        <title>Adaptive evolution of stress response genes in parasites aligns with host niche diversity.</title>
        <authorList>
            <person name="Hahn C."/>
            <person name="Resl P."/>
        </authorList>
    </citation>
    <scope>NUCLEOTIDE SEQUENCE [LARGE SCALE GENOMIC DNA]</scope>
    <source>
        <strain evidence="5">EGGRZ-B1_66</strain>
        <tissue evidence="5">Body</tissue>
    </source>
</reference>
<evidence type="ECO:0000256" key="1">
    <source>
        <dbReference type="ARBA" id="ARBA00022692"/>
    </source>
</evidence>
<name>A0ABD2QLA7_9PLAT</name>
<dbReference type="InterPro" id="IPR002126">
    <property type="entry name" value="Cadherin-like_dom"/>
</dbReference>
<dbReference type="PANTHER" id="PTHR24026">
    <property type="entry name" value="FAT ATYPICAL CADHERIN-RELATED"/>
    <property type="match status" value="1"/>
</dbReference>
<dbReference type="SMART" id="SM00112">
    <property type="entry name" value="CA"/>
    <property type="match status" value="10"/>
</dbReference>
<feature type="domain" description="Cadherin" evidence="4">
    <location>
        <begin position="423"/>
        <end position="527"/>
    </location>
</feature>
<dbReference type="EMBL" id="JBJKFK010000060">
    <property type="protein sequence ID" value="KAL3320324.1"/>
    <property type="molecule type" value="Genomic_DNA"/>
</dbReference>
<feature type="domain" description="Cadherin" evidence="4">
    <location>
        <begin position="53"/>
        <end position="177"/>
    </location>
</feature>
<evidence type="ECO:0000256" key="2">
    <source>
        <dbReference type="ARBA" id="ARBA00022989"/>
    </source>
</evidence>
<keyword evidence="6" id="KW-1185">Reference proteome</keyword>
<feature type="domain" description="Cadherin" evidence="4">
    <location>
        <begin position="1090"/>
        <end position="1197"/>
    </location>
</feature>
<keyword evidence="1" id="KW-0812">Transmembrane</keyword>
<dbReference type="Gene3D" id="2.60.40.60">
    <property type="entry name" value="Cadherins"/>
    <property type="match status" value="11"/>
</dbReference>
<feature type="domain" description="Cadherin" evidence="4">
    <location>
        <begin position="178"/>
        <end position="302"/>
    </location>
</feature>
<dbReference type="PROSITE" id="PS50268">
    <property type="entry name" value="CADHERIN_2"/>
    <property type="match status" value="10"/>
</dbReference>
<keyword evidence="2" id="KW-0472">Membrane</keyword>
<sequence>MRIFSKLKLSLWDLYISSFLLVHCLASGFYSNSRIATFSPIVSDDSYTPFAFTAPYYEVDIEEDRLQQNPIYKSPHMGVHEPYGGNPSGKVTFSFLGDQSNAKDFILRSLHVSDFFFMLVSVPYVADINRQKQAFYEFDVEATFQSDYDTNSAPITLRNLTKLRINVLDRNNICPTFKKRSHTFTVLENISSFHSFGSITAHDFDLGLNSQIFYAIISKDDVPFTVDPRTGELRSTRSLILPNILSTKYMSRRHNLFDNLDNYSFNITAQHRGLREGFNCRDVQWATVNVAVERVNAHPPNIRIQLHDSVSKPGFVGSSYGLISLSDPTEGTANLHASINQPDLLSNFDLAPTDIAGSFNLRLSQNLPQVRLKNKIPFTISASDRSTVLELCSSQSVYNEISLKTSNNFDLLVLLESDFNILLPKPLSLSVPESTPKSTTIGIIVPVPSVDTSNSSFSFTMGEELPQEFTITRGGAIILQGTLDAETRSSYRIPFVLMDENNVALSKVINAELLVQVSDINEFGPEIRNDGSIVSIAEDNAIGSLVLSIDAVDPDASKTPLHYVLRQAHLLPFDFDPKNHNKIILTAPLDAETMPKEFLLEVEVTDSDPMMPKTSLARFTIKILDVNEHPPQFVYEPCQLTLLVRNGGQIPFPDGASSLHLARFWAEDIDRDATSSVTVRLLNSSIVRPCFQLDEKAGDLSLTCRNPGHAGSQISLFLVASDGLKSSQPYKLTISLEEDIGAQKSVQAACKESKVYQNLRELKLQRDNLSTRLRPTVESTPLPLMLSANKPRIVTKLAHPLILPENLPIGTKVLRIQAVDQDSAEFSLNGWLIFGFSTLRVRYRAGITSDSPAPKQSFLLRRPDAPELDTRGPTLFPGVVISSTGEVDLIVASPLDHEEIVSYEAQVTVCDLSQPANCDSLRLEIKLVDLNDSPPQFLRMETPKSDTEQLLSGSQAPSSFWISEHAPPDHSFGTVLVKDADLSAQLQFSLLDDHNSLFSISESFGHLKILRSLDFEERKSYSLTVLVRDKGVSTELTNLDPNLLALSLANTPPFGRQQNLSIKAHICVRDENDNAPVFHSPNILPAELGGGQGYFVAIPEDIPVGSYVTTLRAIDADSDLNGVIYYSLFGEQQQCFETEVLTGVVRISARCSGLLKPSTYSLKAFAMDQGTPRTLKSSVPFVVKVISLTLNLSPPKFNHSSFMPIYLASVPENSPPGTIPSLLKENKAVQGPLKLQAIDPDGTPIEYLITGGTGAGLFSIDQEGVIRTEKPLDAEACHEIGGGYWLVILARELSADASDVYVVSDDRGPLHTFAEVFIHVTDVNDNLAVPNRAVIFINVPPDIGSDVKIVTMSAHDADSPFDSDRTAQFAIISGNENGFFHIDSLKGCFGRVFAADAYMYTLKSGGISPVELDAHTGVMCLLKPGTNISRNVSFEVLALSTDPTQVASATVTLQVLHPVEFSSSLSLDLVVAEADFAANFVLRHPGSSHGLCFLDYSALPFGLLSQPGKMATKYSLFQTDFSSSGVQQPQTIEITCTDGKSSLTQEVSVRMVLQAENTMRVLQFSGNGTGDLTGHLKEHTDSSIFVSVNLKESLPINSTIFRIPVVWRPQNLANKPLPISPKFLPPRFNCFLDNLSPVYPRTLSQSFTLSSEDNCCVIRLAKLLDYEQVQKMHLFVSAKLADTSISTRDVEAAFAIVEVQVQDVNEFAPHFLGLVGNPPRYEFTVPYSAHAGAFIGQVAAYDPDSRPFQLLTFSIVSGNNEGLFQMIGSTGELHLAKKLDLTTSKRFRPYYDMLVSATDSDSEMPLSNTSLVRVVMSLGPGALSVSSQLPQFRRERIRLALEEERDIGHVVVALRPLLHSATEADFFMFKLLPGPDSSLFRVDRMSGQLLVAERIDREGLNHSQLQLTVAVTSFDGVLSHFENQLVLLVSIATIITVL</sequence>
<feature type="domain" description="Cadherin" evidence="4">
    <location>
        <begin position="795"/>
        <end position="937"/>
    </location>
</feature>
<accession>A0ABD2QLA7</accession>